<keyword evidence="12" id="KW-1185">Reference proteome</keyword>
<evidence type="ECO:0000256" key="2">
    <source>
        <dbReference type="ARBA" id="ARBA00022475"/>
    </source>
</evidence>
<feature type="transmembrane region" description="Helical" evidence="10">
    <location>
        <begin position="32"/>
        <end position="53"/>
    </location>
</feature>
<feature type="transmembrane region" description="Helical" evidence="10">
    <location>
        <begin position="288"/>
        <end position="308"/>
    </location>
</feature>
<accession>A0A482VPL3</accession>
<dbReference type="Pfam" id="PF02949">
    <property type="entry name" value="7tm_6"/>
    <property type="match status" value="2"/>
</dbReference>
<evidence type="ECO:0000256" key="4">
    <source>
        <dbReference type="ARBA" id="ARBA00022692"/>
    </source>
</evidence>
<evidence type="ECO:0000256" key="10">
    <source>
        <dbReference type="SAM" id="Phobius"/>
    </source>
</evidence>
<gene>
    <name evidence="11" type="ORF">BDFB_006134</name>
</gene>
<keyword evidence="3" id="KW-0716">Sensory transduction</keyword>
<evidence type="ECO:0000313" key="12">
    <source>
        <dbReference type="Proteomes" id="UP000292052"/>
    </source>
</evidence>
<dbReference type="PANTHER" id="PTHR21137:SF35">
    <property type="entry name" value="ODORANT RECEPTOR 19A-RELATED"/>
    <property type="match status" value="1"/>
</dbReference>
<evidence type="ECO:0000256" key="1">
    <source>
        <dbReference type="ARBA" id="ARBA00004651"/>
    </source>
</evidence>
<keyword evidence="9" id="KW-0807">Transducer</keyword>
<dbReference type="GO" id="GO:0004984">
    <property type="term" value="F:olfactory receptor activity"/>
    <property type="evidence" value="ECO:0007669"/>
    <property type="project" value="InterPro"/>
</dbReference>
<evidence type="ECO:0000256" key="3">
    <source>
        <dbReference type="ARBA" id="ARBA00022606"/>
    </source>
</evidence>
<keyword evidence="4 10" id="KW-0812">Transmembrane</keyword>
<proteinExistence type="predicted"/>
<feature type="transmembrane region" description="Helical" evidence="10">
    <location>
        <begin position="430"/>
        <end position="451"/>
    </location>
</feature>
<keyword evidence="6 10" id="KW-1133">Transmembrane helix</keyword>
<feature type="transmembrane region" description="Helical" evidence="10">
    <location>
        <begin position="65"/>
        <end position="89"/>
    </location>
</feature>
<dbReference type="OrthoDB" id="7548151at2759"/>
<dbReference type="AlphaFoldDB" id="A0A482VPL3"/>
<dbReference type="GO" id="GO:0005549">
    <property type="term" value="F:odorant binding"/>
    <property type="evidence" value="ECO:0007669"/>
    <property type="project" value="InterPro"/>
</dbReference>
<organism evidence="11 12">
    <name type="scientific">Asbolus verrucosus</name>
    <name type="common">Desert ironclad beetle</name>
    <dbReference type="NCBI Taxonomy" id="1661398"/>
    <lineage>
        <taxon>Eukaryota</taxon>
        <taxon>Metazoa</taxon>
        <taxon>Ecdysozoa</taxon>
        <taxon>Arthropoda</taxon>
        <taxon>Hexapoda</taxon>
        <taxon>Insecta</taxon>
        <taxon>Pterygota</taxon>
        <taxon>Neoptera</taxon>
        <taxon>Endopterygota</taxon>
        <taxon>Coleoptera</taxon>
        <taxon>Polyphaga</taxon>
        <taxon>Cucujiformia</taxon>
        <taxon>Tenebrionidae</taxon>
        <taxon>Pimeliinae</taxon>
        <taxon>Asbolus</taxon>
    </lineage>
</organism>
<dbReference type="InterPro" id="IPR004117">
    <property type="entry name" value="7tm6_olfct_rcpt"/>
</dbReference>
<dbReference type="EMBL" id="QDEB01080830">
    <property type="protein sequence ID" value="RZC34348.1"/>
    <property type="molecule type" value="Genomic_DNA"/>
</dbReference>
<comment type="subcellular location">
    <subcellularLocation>
        <location evidence="1">Cell membrane</location>
        <topology evidence="1">Multi-pass membrane protein</topology>
    </subcellularLocation>
</comment>
<reference evidence="11 12" key="1">
    <citation type="submission" date="2017-03" db="EMBL/GenBank/DDBJ databases">
        <title>Genome of the blue death feigning beetle - Asbolus verrucosus.</title>
        <authorList>
            <person name="Rider S.D."/>
        </authorList>
    </citation>
    <scope>NUCLEOTIDE SEQUENCE [LARGE SCALE GENOMIC DNA]</scope>
    <source>
        <strain evidence="11">Butters</strain>
        <tissue evidence="11">Head and leg muscle</tissue>
    </source>
</reference>
<feature type="transmembrane region" description="Helical" evidence="10">
    <location>
        <begin position="255"/>
        <end position="276"/>
    </location>
</feature>
<keyword evidence="5" id="KW-0552">Olfaction</keyword>
<evidence type="ECO:0000256" key="8">
    <source>
        <dbReference type="ARBA" id="ARBA00023170"/>
    </source>
</evidence>
<keyword evidence="2" id="KW-1003">Cell membrane</keyword>
<keyword evidence="7 10" id="KW-0472">Membrane</keyword>
<feature type="transmembrane region" description="Helical" evidence="10">
    <location>
        <begin position="554"/>
        <end position="574"/>
    </location>
</feature>
<evidence type="ECO:0000256" key="9">
    <source>
        <dbReference type="ARBA" id="ARBA00023224"/>
    </source>
</evidence>
<sequence>MEKYDWKQPIKSTILKLKILGMWPEGNGSYKCNLYTVWSIFVIIFFTCGHAFFQTFNLVFVINDLKAILSTIYVTLSEVLIVLKAVLVVKNIKMLKQLIFTLNSDLFQPRNDRQLNLIKPDVLFLNKNTFTYSTAVWATVFFWSTYPIFDKSYKNWRLPFLAWYPYNTNVSPYYELTYIYQVISVSFHGCNAITVDTLIAVLHLYIGTQFDILCDDISHLYDPTEEGSTDFNQKLINCVQHHREILKFYEASSHFSNWIVFLQFFISATSIGITMFQLTTVTLFSSQFFAFVFFLIAISAQIFLFCWFGNEVESSKIPYAVFKSNWTETPMMIKKHLLIFVERTQRPLKVMAMDLFFLNLETYMKYDWKETISTTIVRLKILGLWPEGDETYQSNLYTLWSIFCITLFTFGHPFFQTINIIFIFDDLEAVVATIYVTLSEILIVLKAYLTIKNMKTLKQLMVTLNSDLFQPRNAKQFDLFQPGLKFWKVNSFLYWTMASGAVFFWSTYPIFDNSMKDYRLPFLAWYPYNTKVSPYYEITYIHQAIGVIPFSSEFFSLLSYLLAITVEIFTYCWFGNEVEVKSSKLAYAVFESQW</sequence>
<dbReference type="GO" id="GO:0007165">
    <property type="term" value="P:signal transduction"/>
    <property type="evidence" value="ECO:0007669"/>
    <property type="project" value="UniProtKB-KW"/>
</dbReference>
<dbReference type="GO" id="GO:0005886">
    <property type="term" value="C:plasma membrane"/>
    <property type="evidence" value="ECO:0007669"/>
    <property type="project" value="UniProtKB-SubCell"/>
</dbReference>
<evidence type="ECO:0000256" key="7">
    <source>
        <dbReference type="ARBA" id="ARBA00023136"/>
    </source>
</evidence>
<evidence type="ECO:0000313" key="11">
    <source>
        <dbReference type="EMBL" id="RZC34348.1"/>
    </source>
</evidence>
<name>A0A482VPL3_ASBVE</name>
<feature type="non-terminal residue" evidence="11">
    <location>
        <position position="594"/>
    </location>
</feature>
<evidence type="ECO:0000256" key="6">
    <source>
        <dbReference type="ARBA" id="ARBA00022989"/>
    </source>
</evidence>
<dbReference type="Proteomes" id="UP000292052">
    <property type="component" value="Unassembled WGS sequence"/>
</dbReference>
<feature type="transmembrane region" description="Helical" evidence="10">
    <location>
        <begin position="492"/>
        <end position="511"/>
    </location>
</feature>
<keyword evidence="8" id="KW-0675">Receptor</keyword>
<feature type="transmembrane region" description="Helical" evidence="10">
    <location>
        <begin position="399"/>
        <end position="424"/>
    </location>
</feature>
<comment type="caution">
    <text evidence="11">The sequence shown here is derived from an EMBL/GenBank/DDBJ whole genome shotgun (WGS) entry which is preliminary data.</text>
</comment>
<dbReference type="PANTHER" id="PTHR21137">
    <property type="entry name" value="ODORANT RECEPTOR"/>
    <property type="match status" value="1"/>
</dbReference>
<protein>
    <submittedName>
        <fullName evidence="11">7tm 6 domain containing protein</fullName>
    </submittedName>
</protein>
<evidence type="ECO:0000256" key="5">
    <source>
        <dbReference type="ARBA" id="ARBA00022725"/>
    </source>
</evidence>